<dbReference type="GeneID" id="91489471"/>
<sequence>MVDAPDHAARWAPAFALQNDEPELAPPEVGAASAVPGLSKDFGEEESAKLRRSPHP</sequence>
<evidence type="ECO:0000313" key="2">
    <source>
        <dbReference type="EMBL" id="ADH67481.1"/>
    </source>
</evidence>
<gene>
    <name evidence="2" type="ordered locus">Ndas_2055</name>
</gene>
<protein>
    <submittedName>
        <fullName evidence="2">Uncharacterized protein</fullName>
    </submittedName>
</protein>
<dbReference type="EMBL" id="CP002040">
    <property type="protein sequence ID" value="ADH67481.1"/>
    <property type="molecule type" value="Genomic_DNA"/>
</dbReference>
<keyword evidence="3" id="KW-1185">Reference proteome</keyword>
<dbReference type="RefSeq" id="WP_013153088.1">
    <property type="nucleotide sequence ID" value="NC_014210.1"/>
</dbReference>
<organism evidence="2 3">
    <name type="scientific">Nocardiopsis dassonvillei (strain ATCC 23218 / DSM 43111 / CIP 107115 / JCM 7437 / KCTC 9190 / NBRC 14626 / NCTC 10488 / NRRL B-5397 / IMRU 509)</name>
    <name type="common">Actinomadura dassonvillei</name>
    <dbReference type="NCBI Taxonomy" id="446468"/>
    <lineage>
        <taxon>Bacteria</taxon>
        <taxon>Bacillati</taxon>
        <taxon>Actinomycetota</taxon>
        <taxon>Actinomycetes</taxon>
        <taxon>Streptosporangiales</taxon>
        <taxon>Nocardiopsidaceae</taxon>
        <taxon>Nocardiopsis</taxon>
    </lineage>
</organism>
<dbReference type="Proteomes" id="UP000002219">
    <property type="component" value="Chromosome 1"/>
</dbReference>
<dbReference type="HOGENOM" id="CLU_3009737_0_0_11"/>
<dbReference type="AlphaFoldDB" id="D7B7A9"/>
<evidence type="ECO:0000313" key="3">
    <source>
        <dbReference type="Proteomes" id="UP000002219"/>
    </source>
</evidence>
<feature type="region of interest" description="Disordered" evidence="1">
    <location>
        <begin position="1"/>
        <end position="56"/>
    </location>
</feature>
<evidence type="ECO:0000256" key="1">
    <source>
        <dbReference type="SAM" id="MobiDB-lite"/>
    </source>
</evidence>
<dbReference type="KEGG" id="nda:Ndas_2055"/>
<accession>D7B7A9</accession>
<name>D7B7A9_NOCDD</name>
<reference evidence="2 3" key="1">
    <citation type="journal article" date="2010" name="Stand. Genomic Sci.">
        <title>Complete genome sequence of Nocardiopsis dassonvillei type strain (IMRU 509).</title>
        <authorList>
            <person name="Sun H."/>
            <person name="Lapidus A."/>
            <person name="Nolan M."/>
            <person name="Lucas S."/>
            <person name="Del Rio T.G."/>
            <person name="Tice H."/>
            <person name="Cheng J.F."/>
            <person name="Tapia R."/>
            <person name="Han C."/>
            <person name="Goodwin L."/>
            <person name="Pitluck S."/>
            <person name="Pagani I."/>
            <person name="Ivanova N."/>
            <person name="Mavromatis K."/>
            <person name="Mikhailova N."/>
            <person name="Pati A."/>
            <person name="Chen A."/>
            <person name="Palaniappan K."/>
            <person name="Land M."/>
            <person name="Hauser L."/>
            <person name="Chang Y.J."/>
            <person name="Jeffries C.D."/>
            <person name="Djao O.D."/>
            <person name="Rohde M."/>
            <person name="Sikorski J."/>
            <person name="Goker M."/>
            <person name="Woyke T."/>
            <person name="Bristow J."/>
            <person name="Eisen J.A."/>
            <person name="Markowitz V."/>
            <person name="Hugenholtz P."/>
            <person name="Kyrpides N.C."/>
            <person name="Klenk H.P."/>
        </authorList>
    </citation>
    <scope>NUCLEOTIDE SEQUENCE [LARGE SCALE GENOMIC DNA]</scope>
    <source>
        <strain evidence="3">ATCC 23218 / DSM 43111 / CIP 107115 / JCM 7437 / KCTC 9190 / NBRC 14626 / NCTC 10488 / NRRL B-5397 / IMRU 509</strain>
    </source>
</reference>
<proteinExistence type="predicted"/>